<dbReference type="OrthoDB" id="5457915at2"/>
<dbReference type="EMBL" id="LWQU01000124">
    <property type="protein sequence ID" value="OAN53771.1"/>
    <property type="molecule type" value="Genomic_DNA"/>
</dbReference>
<keyword evidence="2" id="KW-1277">Toxin-antitoxin system</keyword>
<evidence type="ECO:0000256" key="2">
    <source>
        <dbReference type="ARBA" id="ARBA00022649"/>
    </source>
</evidence>
<organism evidence="3 4">
    <name type="scientific">Magnetospirillum moscoviense</name>
    <dbReference type="NCBI Taxonomy" id="1437059"/>
    <lineage>
        <taxon>Bacteria</taxon>
        <taxon>Pseudomonadati</taxon>
        <taxon>Pseudomonadota</taxon>
        <taxon>Alphaproteobacteria</taxon>
        <taxon>Rhodospirillales</taxon>
        <taxon>Rhodospirillaceae</taxon>
        <taxon>Magnetospirillum</taxon>
    </lineage>
</organism>
<dbReference type="Gene3D" id="3.30.2310.20">
    <property type="entry name" value="RelE-like"/>
    <property type="match status" value="1"/>
</dbReference>
<accession>A0A178MUU4</accession>
<gene>
    <name evidence="3" type="ORF">A6A05_09475</name>
</gene>
<dbReference type="InterPro" id="IPR051803">
    <property type="entry name" value="TA_system_RelE-like_toxin"/>
</dbReference>
<dbReference type="PANTHER" id="PTHR33755:SF6">
    <property type="entry name" value="PLASMID STABILIZATION SYSTEM PROTEIN"/>
    <property type="match status" value="1"/>
</dbReference>
<dbReference type="RefSeq" id="WP_068498749.1">
    <property type="nucleotide sequence ID" value="NZ_LWQU01000124.1"/>
</dbReference>
<evidence type="ECO:0000313" key="4">
    <source>
        <dbReference type="Proteomes" id="UP000078543"/>
    </source>
</evidence>
<proteinExistence type="inferred from homology"/>
<name>A0A178MUU4_9PROT</name>
<reference evidence="3 4" key="1">
    <citation type="submission" date="2016-04" db="EMBL/GenBank/DDBJ databases">
        <title>Draft genome sequence of freshwater magnetotactic bacteria Magnetospirillum marisnigri SP-1 and Magnetospirillum moscoviense BB-1.</title>
        <authorList>
            <person name="Koziaeva V."/>
            <person name="Dziuba M.V."/>
            <person name="Ivanov T.M."/>
            <person name="Kuznetsov B."/>
            <person name="Grouzdev D.S."/>
        </authorList>
    </citation>
    <scope>NUCLEOTIDE SEQUENCE [LARGE SCALE GENOMIC DNA]</scope>
    <source>
        <strain evidence="3 4">BB-1</strain>
    </source>
</reference>
<comment type="similarity">
    <text evidence="1">Belongs to the RelE toxin family.</text>
</comment>
<protein>
    <submittedName>
        <fullName evidence="3">Plasmid stabilization protein</fullName>
    </submittedName>
</protein>
<evidence type="ECO:0000256" key="1">
    <source>
        <dbReference type="ARBA" id="ARBA00006226"/>
    </source>
</evidence>
<dbReference type="Pfam" id="PF05016">
    <property type="entry name" value="ParE_toxin"/>
    <property type="match status" value="1"/>
</dbReference>
<dbReference type="InterPro" id="IPR007712">
    <property type="entry name" value="RelE/ParE_toxin"/>
</dbReference>
<dbReference type="InterPro" id="IPR035093">
    <property type="entry name" value="RelE/ParE_toxin_dom_sf"/>
</dbReference>
<sequence>MRRLVYLASVRQDLLDILNYVAAESGSVAVAQGVITQLRGRCHAIASKPGTLGRARPELRTDIRSIAHKGYVIFFRYVEDWLEVVNILEGHRDIDAHFSETNVVAPE</sequence>
<dbReference type="Proteomes" id="UP000078543">
    <property type="component" value="Unassembled WGS sequence"/>
</dbReference>
<comment type="caution">
    <text evidence="3">The sequence shown here is derived from an EMBL/GenBank/DDBJ whole genome shotgun (WGS) entry which is preliminary data.</text>
</comment>
<dbReference type="PANTHER" id="PTHR33755">
    <property type="entry name" value="TOXIN PARE1-RELATED"/>
    <property type="match status" value="1"/>
</dbReference>
<dbReference type="AlphaFoldDB" id="A0A178MUU4"/>
<keyword evidence="4" id="KW-1185">Reference proteome</keyword>
<evidence type="ECO:0000313" key="3">
    <source>
        <dbReference type="EMBL" id="OAN53771.1"/>
    </source>
</evidence>
<dbReference type="STRING" id="1437059.A6A05_09475"/>